<evidence type="ECO:0000259" key="5">
    <source>
        <dbReference type="PROSITE" id="PS50966"/>
    </source>
</evidence>
<dbReference type="PANTHER" id="PTHR31973">
    <property type="entry name" value="POLYPROTEIN, PUTATIVE-RELATED"/>
    <property type="match status" value="1"/>
</dbReference>
<reference evidence="7" key="1">
    <citation type="journal article" date="2013" name="Science">
        <title>The Amborella genome and the evolution of flowering plants.</title>
        <authorList>
            <consortium name="Amborella Genome Project"/>
        </authorList>
    </citation>
    <scope>NUCLEOTIDE SEQUENCE [LARGE SCALE GENOMIC DNA]</scope>
</reference>
<dbReference type="EMBL" id="KI392588">
    <property type="protein sequence ID" value="ERN13538.1"/>
    <property type="molecule type" value="Genomic_DNA"/>
</dbReference>
<dbReference type="GO" id="GO:0008270">
    <property type="term" value="F:zinc ion binding"/>
    <property type="evidence" value="ECO:0007669"/>
    <property type="project" value="UniProtKB-KW"/>
</dbReference>
<evidence type="ECO:0000256" key="3">
    <source>
        <dbReference type="ARBA" id="ARBA00022833"/>
    </source>
</evidence>
<protein>
    <recommendedName>
        <fullName evidence="5">SWIM-type domain-containing protein</fullName>
    </recommendedName>
</protein>
<organism evidence="6 7">
    <name type="scientific">Amborella trichopoda</name>
    <dbReference type="NCBI Taxonomy" id="13333"/>
    <lineage>
        <taxon>Eukaryota</taxon>
        <taxon>Viridiplantae</taxon>
        <taxon>Streptophyta</taxon>
        <taxon>Embryophyta</taxon>
        <taxon>Tracheophyta</taxon>
        <taxon>Spermatophyta</taxon>
        <taxon>Magnoliopsida</taxon>
        <taxon>Amborellales</taxon>
        <taxon>Amborellaceae</taxon>
        <taxon>Amborella</taxon>
    </lineage>
</organism>
<dbReference type="SMART" id="SM00575">
    <property type="entry name" value="ZnF_PMZ"/>
    <property type="match status" value="1"/>
</dbReference>
<evidence type="ECO:0000256" key="2">
    <source>
        <dbReference type="ARBA" id="ARBA00022771"/>
    </source>
</evidence>
<dbReference type="Proteomes" id="UP000017836">
    <property type="component" value="Unassembled WGS sequence"/>
</dbReference>
<keyword evidence="3" id="KW-0862">Zinc</keyword>
<feature type="domain" description="SWIM-type" evidence="5">
    <location>
        <begin position="56"/>
        <end position="88"/>
    </location>
</feature>
<dbReference type="Gramene" id="ERN13538">
    <property type="protein sequence ID" value="ERN13538"/>
    <property type="gene ID" value="AMTR_s00041p00231650"/>
</dbReference>
<dbReference type="PANTHER" id="PTHR31973:SF113">
    <property type="entry name" value="PROTEIN FAR1-RELATED SEQUENCE 5-LIKE"/>
    <property type="match status" value="1"/>
</dbReference>
<dbReference type="HOGENOM" id="CLU_055196_3_0_1"/>
<evidence type="ECO:0000313" key="7">
    <source>
        <dbReference type="Proteomes" id="UP000017836"/>
    </source>
</evidence>
<keyword evidence="2 4" id="KW-0863">Zinc-finger</keyword>
<dbReference type="AlphaFoldDB" id="W1PYV0"/>
<name>W1PYV0_AMBTC</name>
<sequence length="157" mass="18723">MTKFEEKRELGNAWSGMLVLKAQKLFDMRKMKARFLYKVIFAMNTLLKIHYLGKKYVVNLMQWICSCRKWQLRGTLYAHAIAAINHMDMDHTMYYLKYFTVEYFRRAFETLFAPASDDNELTGIYNRTVLPPWTIHLPGMPKNNEEYPRRNIRSPGL</sequence>
<accession>W1PYV0</accession>
<evidence type="ECO:0000256" key="1">
    <source>
        <dbReference type="ARBA" id="ARBA00022723"/>
    </source>
</evidence>
<dbReference type="PROSITE" id="PS50966">
    <property type="entry name" value="ZF_SWIM"/>
    <property type="match status" value="1"/>
</dbReference>
<keyword evidence="7" id="KW-1185">Reference proteome</keyword>
<gene>
    <name evidence="6" type="ORF">AMTR_s00041p00231650</name>
</gene>
<dbReference type="InterPro" id="IPR007527">
    <property type="entry name" value="Znf_SWIM"/>
</dbReference>
<dbReference type="InterPro" id="IPR006564">
    <property type="entry name" value="Znf_PMZ"/>
</dbReference>
<proteinExistence type="predicted"/>
<evidence type="ECO:0000313" key="6">
    <source>
        <dbReference type="EMBL" id="ERN13538.1"/>
    </source>
</evidence>
<evidence type="ECO:0000256" key="4">
    <source>
        <dbReference type="PROSITE-ProRule" id="PRU00325"/>
    </source>
</evidence>
<keyword evidence="1" id="KW-0479">Metal-binding</keyword>